<feature type="non-terminal residue" evidence="1">
    <location>
        <position position="1"/>
    </location>
</feature>
<sequence length="85" mass="9608">KSNIYTNTSFLEYTVLSIINFSREQLQPRPLQIVCTACAMLTPQGVEEQASLRVYQRQIRPSQSLRHAGNLRVILAQTTTGLSAW</sequence>
<reference evidence="1" key="1">
    <citation type="submission" date="2018-05" db="EMBL/GenBank/DDBJ databases">
        <authorList>
            <person name="Lanie J.A."/>
            <person name="Ng W.-L."/>
            <person name="Kazmierczak K.M."/>
            <person name="Andrzejewski T.M."/>
            <person name="Davidsen T.M."/>
            <person name="Wayne K.J."/>
            <person name="Tettelin H."/>
            <person name="Glass J.I."/>
            <person name="Rusch D."/>
            <person name="Podicherti R."/>
            <person name="Tsui H.-C.T."/>
            <person name="Winkler M.E."/>
        </authorList>
    </citation>
    <scope>NUCLEOTIDE SEQUENCE</scope>
</reference>
<evidence type="ECO:0000313" key="1">
    <source>
        <dbReference type="EMBL" id="SVA58009.1"/>
    </source>
</evidence>
<name>A0A381WZP1_9ZZZZ</name>
<dbReference type="AlphaFoldDB" id="A0A381WZP1"/>
<dbReference type="EMBL" id="UINC01013423">
    <property type="protein sequence ID" value="SVA58009.1"/>
    <property type="molecule type" value="Genomic_DNA"/>
</dbReference>
<protein>
    <submittedName>
        <fullName evidence="1">Uncharacterized protein</fullName>
    </submittedName>
</protein>
<accession>A0A381WZP1</accession>
<organism evidence="1">
    <name type="scientific">marine metagenome</name>
    <dbReference type="NCBI Taxonomy" id="408172"/>
    <lineage>
        <taxon>unclassified sequences</taxon>
        <taxon>metagenomes</taxon>
        <taxon>ecological metagenomes</taxon>
    </lineage>
</organism>
<gene>
    <name evidence="1" type="ORF">METZ01_LOCUS110863</name>
</gene>
<proteinExistence type="predicted"/>